<evidence type="ECO:0000313" key="2">
    <source>
        <dbReference type="Proteomes" id="UP000054279"/>
    </source>
</evidence>
<organism evidence="1 2">
    <name type="scientific">Sphaerobolus stellatus (strain SS14)</name>
    <dbReference type="NCBI Taxonomy" id="990650"/>
    <lineage>
        <taxon>Eukaryota</taxon>
        <taxon>Fungi</taxon>
        <taxon>Dikarya</taxon>
        <taxon>Basidiomycota</taxon>
        <taxon>Agaricomycotina</taxon>
        <taxon>Agaricomycetes</taxon>
        <taxon>Phallomycetidae</taxon>
        <taxon>Geastrales</taxon>
        <taxon>Sphaerobolaceae</taxon>
        <taxon>Sphaerobolus</taxon>
    </lineage>
</organism>
<dbReference type="HOGENOM" id="CLU_570075_0_0_1"/>
<dbReference type="Gene3D" id="3.80.10.10">
    <property type="entry name" value="Ribonuclease Inhibitor"/>
    <property type="match status" value="1"/>
</dbReference>
<dbReference type="EMBL" id="KN837216">
    <property type="protein sequence ID" value="KIJ33199.1"/>
    <property type="molecule type" value="Genomic_DNA"/>
</dbReference>
<dbReference type="Proteomes" id="UP000054279">
    <property type="component" value="Unassembled WGS sequence"/>
</dbReference>
<evidence type="ECO:0000313" key="1">
    <source>
        <dbReference type="EMBL" id="KIJ33199.1"/>
    </source>
</evidence>
<dbReference type="AlphaFoldDB" id="A0A0C9UEH0"/>
<accession>A0A0C9UEH0</accession>
<sequence>MHAAVSSVEDVQAKMGTKGIPTMKKKSVAAIHLLPPEILSKIFIHCLPFFSVEEFELKRWYTHEGNHASHITIGKLLRVCHQWCHIVFDTPMLFVQIIIREGMSQVAFNYALAALKHSGDLSLDIFMQHPDISQYPSSRLMDLFTQISRNIYRIRVLMVDGSRNMVILFPRGSRILAPRLQYLELHSSNEDLDGNTASWLVGSLVANNLVGYRTHSSQSIHWQPVVFIAGGLRKFIDTCTRFTYDELATILTGFPLLEELRVNFEEVPMARQKISDTMLLSLSQLQEFQLGWSGGDKTLVQLFSQLRLPKLKSLAFYSLGWDMETITPDIISAISNHLTASLAPIESFLWVGVLLQPTQLNKLLQALPDVQELSLKYCELEADATHVLDRTTYPDLCPRLEKINFTGSILPKAELLNVIHSRIQSSKEPGYSQLRHAWVFDCGFGREEMMQLAEWSTEYPGFDAILGCLTGNGDDGNED</sequence>
<dbReference type="SUPFAM" id="SSF52047">
    <property type="entry name" value="RNI-like"/>
    <property type="match status" value="1"/>
</dbReference>
<gene>
    <name evidence="1" type="ORF">M422DRAFT_35571</name>
</gene>
<proteinExistence type="predicted"/>
<reference evidence="1 2" key="1">
    <citation type="submission" date="2014-06" db="EMBL/GenBank/DDBJ databases">
        <title>Evolutionary Origins and Diversification of the Mycorrhizal Mutualists.</title>
        <authorList>
            <consortium name="DOE Joint Genome Institute"/>
            <consortium name="Mycorrhizal Genomics Consortium"/>
            <person name="Kohler A."/>
            <person name="Kuo A."/>
            <person name="Nagy L.G."/>
            <person name="Floudas D."/>
            <person name="Copeland A."/>
            <person name="Barry K.W."/>
            <person name="Cichocki N."/>
            <person name="Veneault-Fourrey C."/>
            <person name="LaButti K."/>
            <person name="Lindquist E.A."/>
            <person name="Lipzen A."/>
            <person name="Lundell T."/>
            <person name="Morin E."/>
            <person name="Murat C."/>
            <person name="Riley R."/>
            <person name="Ohm R."/>
            <person name="Sun H."/>
            <person name="Tunlid A."/>
            <person name="Henrissat B."/>
            <person name="Grigoriev I.V."/>
            <person name="Hibbett D.S."/>
            <person name="Martin F."/>
        </authorList>
    </citation>
    <scope>NUCLEOTIDE SEQUENCE [LARGE SCALE GENOMIC DNA]</scope>
    <source>
        <strain evidence="1 2">SS14</strain>
    </source>
</reference>
<name>A0A0C9UEH0_SPHS4</name>
<protein>
    <submittedName>
        <fullName evidence="1">Unplaced genomic scaffold SPHSTscaffold_141, whole genome shotgun sequence</fullName>
    </submittedName>
</protein>
<dbReference type="InterPro" id="IPR032675">
    <property type="entry name" value="LRR_dom_sf"/>
</dbReference>
<keyword evidence="2" id="KW-1185">Reference proteome</keyword>